<dbReference type="EMBL" id="PGCJ01001071">
    <property type="protein sequence ID" value="PLW10183.1"/>
    <property type="molecule type" value="Genomic_DNA"/>
</dbReference>
<dbReference type="Proteomes" id="UP000235388">
    <property type="component" value="Unassembled WGS sequence"/>
</dbReference>
<organism evidence="1 2">
    <name type="scientific">Puccinia coronata f. sp. avenae</name>
    <dbReference type="NCBI Taxonomy" id="200324"/>
    <lineage>
        <taxon>Eukaryota</taxon>
        <taxon>Fungi</taxon>
        <taxon>Dikarya</taxon>
        <taxon>Basidiomycota</taxon>
        <taxon>Pucciniomycotina</taxon>
        <taxon>Pucciniomycetes</taxon>
        <taxon>Pucciniales</taxon>
        <taxon>Pucciniaceae</taxon>
        <taxon>Puccinia</taxon>
    </lineage>
</organism>
<reference evidence="1 2" key="1">
    <citation type="submission" date="2017-11" db="EMBL/GenBank/DDBJ databases">
        <title>De novo assembly and phasing of dikaryotic genomes from two isolates of Puccinia coronata f. sp. avenae, the causal agent of oat crown rust.</title>
        <authorList>
            <person name="Miller M.E."/>
            <person name="Zhang Y."/>
            <person name="Omidvar V."/>
            <person name="Sperschneider J."/>
            <person name="Schwessinger B."/>
            <person name="Raley C."/>
            <person name="Palmer J.M."/>
            <person name="Garnica D."/>
            <person name="Upadhyaya N."/>
            <person name="Rathjen J."/>
            <person name="Taylor J.M."/>
            <person name="Park R.F."/>
            <person name="Dodds P.N."/>
            <person name="Hirsch C.D."/>
            <person name="Kianian S.F."/>
            <person name="Figueroa M."/>
        </authorList>
    </citation>
    <scope>NUCLEOTIDE SEQUENCE [LARGE SCALE GENOMIC DNA]</scope>
    <source>
        <strain evidence="1">12NC29</strain>
    </source>
</reference>
<gene>
    <name evidence="1" type="ORF">PCANC_24400</name>
</gene>
<keyword evidence="2" id="KW-1185">Reference proteome</keyword>
<accession>A0A2N5SAA9</accession>
<sequence>MQLHNGHKALSSMDVAIEALSGFYKSAPGWKKVYHNRLGINFKASQKWFQEAVDHAPTEINTKSDQFYAERINDCLLAYIHFVDVIITVFPKPTGEAIDRIK</sequence>
<comment type="caution">
    <text evidence="1">The sequence shown here is derived from an EMBL/GenBank/DDBJ whole genome shotgun (WGS) entry which is preliminary data.</text>
</comment>
<feature type="non-terminal residue" evidence="1">
    <location>
        <position position="102"/>
    </location>
</feature>
<dbReference type="AlphaFoldDB" id="A0A2N5SAA9"/>
<name>A0A2N5SAA9_9BASI</name>
<protein>
    <submittedName>
        <fullName evidence="1">Uncharacterized protein</fullName>
    </submittedName>
</protein>
<proteinExistence type="predicted"/>
<evidence type="ECO:0000313" key="1">
    <source>
        <dbReference type="EMBL" id="PLW10183.1"/>
    </source>
</evidence>
<evidence type="ECO:0000313" key="2">
    <source>
        <dbReference type="Proteomes" id="UP000235388"/>
    </source>
</evidence>